<dbReference type="InterPro" id="IPR017927">
    <property type="entry name" value="FAD-bd_FR_type"/>
</dbReference>
<dbReference type="CDD" id="cd06193">
    <property type="entry name" value="siderophore_interacting"/>
    <property type="match status" value="1"/>
</dbReference>
<dbReference type="Gene3D" id="3.40.50.80">
    <property type="entry name" value="Nucleotide-binding domain of ferredoxin-NADP reductase (FNR) module"/>
    <property type="match status" value="1"/>
</dbReference>
<dbReference type="Proteomes" id="UP001596074">
    <property type="component" value="Unassembled WGS sequence"/>
</dbReference>
<proteinExistence type="predicted"/>
<dbReference type="InterPro" id="IPR039374">
    <property type="entry name" value="SIP_fam"/>
</dbReference>
<organism evidence="2 3">
    <name type="scientific">Actinomadura rugatobispora</name>
    <dbReference type="NCBI Taxonomy" id="1994"/>
    <lineage>
        <taxon>Bacteria</taxon>
        <taxon>Bacillati</taxon>
        <taxon>Actinomycetota</taxon>
        <taxon>Actinomycetes</taxon>
        <taxon>Streptosporangiales</taxon>
        <taxon>Thermomonosporaceae</taxon>
        <taxon>Actinomadura</taxon>
    </lineage>
</organism>
<feature type="domain" description="FAD-binding FR-type" evidence="1">
    <location>
        <begin position="6"/>
        <end position="101"/>
    </location>
</feature>
<keyword evidence="3" id="KW-1185">Reference proteome</keyword>
<dbReference type="InterPro" id="IPR039261">
    <property type="entry name" value="FNR_nucleotide-bd"/>
</dbReference>
<dbReference type="Pfam" id="PF04954">
    <property type="entry name" value="SIP"/>
    <property type="match status" value="1"/>
</dbReference>
<dbReference type="InterPro" id="IPR007037">
    <property type="entry name" value="SIP_rossman_dom"/>
</dbReference>
<dbReference type="PANTHER" id="PTHR30157:SF0">
    <property type="entry name" value="NADPH-DEPENDENT FERRIC-CHELATE REDUCTASE"/>
    <property type="match status" value="1"/>
</dbReference>
<evidence type="ECO:0000259" key="1">
    <source>
        <dbReference type="PROSITE" id="PS51384"/>
    </source>
</evidence>
<dbReference type="PANTHER" id="PTHR30157">
    <property type="entry name" value="FERRIC REDUCTASE, NADPH-DEPENDENT"/>
    <property type="match status" value="1"/>
</dbReference>
<sequence>MGLRDLFFVTGTLESTKQITKRMRHLRIACPPQTWTPGQQIRISVDGLLTRRTYSIWDGDETGLELCVLDHGEGPGSRWARTIQPGQKITFTKPEGKLVLRPARYHLFAGEETASVAFAPMLRTLKDAKTHTLLEVDTPEDRLPLDNVTWLYREGAPAASSKTLLEAVQNLDLPPDPGMAYLAGEAKTIQSIKTHLIQDRAWPRQSIKTKPFWTPGKKGLE</sequence>
<dbReference type="RefSeq" id="WP_378285261.1">
    <property type="nucleotide sequence ID" value="NZ_JBHSON010000043.1"/>
</dbReference>
<dbReference type="PROSITE" id="PS51384">
    <property type="entry name" value="FAD_FR"/>
    <property type="match status" value="1"/>
</dbReference>
<dbReference type="InterPro" id="IPR017938">
    <property type="entry name" value="Riboflavin_synthase-like_b-brl"/>
</dbReference>
<dbReference type="Gene3D" id="2.40.30.10">
    <property type="entry name" value="Translation factors"/>
    <property type="match status" value="1"/>
</dbReference>
<dbReference type="SUPFAM" id="SSF63380">
    <property type="entry name" value="Riboflavin synthase domain-like"/>
    <property type="match status" value="1"/>
</dbReference>
<protein>
    <submittedName>
        <fullName evidence="2">Siderophore-interacting protein</fullName>
    </submittedName>
</protein>
<reference evidence="3" key="1">
    <citation type="journal article" date="2019" name="Int. J. Syst. Evol. Microbiol.">
        <title>The Global Catalogue of Microorganisms (GCM) 10K type strain sequencing project: providing services to taxonomists for standard genome sequencing and annotation.</title>
        <authorList>
            <consortium name="The Broad Institute Genomics Platform"/>
            <consortium name="The Broad Institute Genome Sequencing Center for Infectious Disease"/>
            <person name="Wu L."/>
            <person name="Ma J."/>
        </authorList>
    </citation>
    <scope>NUCLEOTIDE SEQUENCE [LARGE SCALE GENOMIC DNA]</scope>
    <source>
        <strain evidence="3">KCTC 42087</strain>
    </source>
</reference>
<dbReference type="EMBL" id="JBHSON010000043">
    <property type="protein sequence ID" value="MFC5749533.1"/>
    <property type="molecule type" value="Genomic_DNA"/>
</dbReference>
<name>A0ABW1A3W4_9ACTN</name>
<accession>A0ABW1A3W4</accession>
<dbReference type="Pfam" id="PF08021">
    <property type="entry name" value="FAD_binding_9"/>
    <property type="match status" value="1"/>
</dbReference>
<evidence type="ECO:0000313" key="2">
    <source>
        <dbReference type="EMBL" id="MFC5749533.1"/>
    </source>
</evidence>
<evidence type="ECO:0000313" key="3">
    <source>
        <dbReference type="Proteomes" id="UP001596074"/>
    </source>
</evidence>
<gene>
    <name evidence="2" type="ORF">ACFPZN_28255</name>
</gene>
<dbReference type="InterPro" id="IPR013113">
    <property type="entry name" value="SIP_FAD-bd"/>
</dbReference>
<comment type="caution">
    <text evidence="2">The sequence shown here is derived from an EMBL/GenBank/DDBJ whole genome shotgun (WGS) entry which is preliminary data.</text>
</comment>